<proteinExistence type="predicted"/>
<evidence type="ECO:0000313" key="1">
    <source>
        <dbReference type="EMBL" id="KAF3562881.1"/>
    </source>
</evidence>
<dbReference type="Proteomes" id="UP000266723">
    <property type="component" value="Unassembled WGS sequence"/>
</dbReference>
<dbReference type="EMBL" id="QGKV02000759">
    <property type="protein sequence ID" value="KAF3562881.1"/>
    <property type="molecule type" value="Genomic_DNA"/>
</dbReference>
<keyword evidence="2" id="KW-1185">Reference proteome</keyword>
<organism evidence="1 2">
    <name type="scientific">Brassica cretica</name>
    <name type="common">Mustard</name>
    <dbReference type="NCBI Taxonomy" id="69181"/>
    <lineage>
        <taxon>Eukaryota</taxon>
        <taxon>Viridiplantae</taxon>
        <taxon>Streptophyta</taxon>
        <taxon>Embryophyta</taxon>
        <taxon>Tracheophyta</taxon>
        <taxon>Spermatophyta</taxon>
        <taxon>Magnoliopsida</taxon>
        <taxon>eudicotyledons</taxon>
        <taxon>Gunneridae</taxon>
        <taxon>Pentapetalae</taxon>
        <taxon>rosids</taxon>
        <taxon>malvids</taxon>
        <taxon>Brassicales</taxon>
        <taxon>Brassicaceae</taxon>
        <taxon>Brassiceae</taxon>
        <taxon>Brassica</taxon>
    </lineage>
</organism>
<sequence length="120" mass="13091">MGLWLCLGSVESNRFRYGNIGVLVLTLTSTSISPLSTAKSITTLALRVFQRLFRLFKALSNCGFKDSTKLALPKGLVAKGVKIAIRLVLHVCFSNIQPKGLDAWVALAKEHSSRDRACLA</sequence>
<reference evidence="1 2" key="1">
    <citation type="journal article" date="2020" name="BMC Genomics">
        <title>Intraspecific diversification of the crop wild relative Brassica cretica Lam. using demographic model selection.</title>
        <authorList>
            <person name="Kioukis A."/>
            <person name="Michalopoulou V.A."/>
            <person name="Briers L."/>
            <person name="Pirintsos S."/>
            <person name="Studholme D.J."/>
            <person name="Pavlidis P."/>
            <person name="Sarris P.F."/>
        </authorList>
    </citation>
    <scope>NUCLEOTIDE SEQUENCE [LARGE SCALE GENOMIC DNA]</scope>
    <source>
        <strain evidence="2">cv. PFS-1207/04</strain>
    </source>
</reference>
<comment type="caution">
    <text evidence="1">The sequence shown here is derived from an EMBL/GenBank/DDBJ whole genome shotgun (WGS) entry which is preliminary data.</text>
</comment>
<evidence type="ECO:0000313" key="2">
    <source>
        <dbReference type="Proteomes" id="UP000266723"/>
    </source>
</evidence>
<gene>
    <name evidence="1" type="ORF">DY000_02018681</name>
</gene>
<name>A0ABQ7CSM0_BRACR</name>
<protein>
    <submittedName>
        <fullName evidence="1">Uncharacterized protein</fullName>
    </submittedName>
</protein>
<accession>A0ABQ7CSM0</accession>